<dbReference type="PaxDb" id="3847-GLYMA01G02990.3"/>
<feature type="region of interest" description="Disordered" evidence="1">
    <location>
        <begin position="286"/>
        <end position="337"/>
    </location>
</feature>
<evidence type="ECO:0008006" key="6">
    <source>
        <dbReference type="Google" id="ProtNLM"/>
    </source>
</evidence>
<reference evidence="3" key="3">
    <citation type="submission" date="2018-07" db="EMBL/GenBank/DDBJ databases">
        <title>WGS assembly of Glycine max.</title>
        <authorList>
            <person name="Schmutz J."/>
            <person name="Cannon S."/>
            <person name="Schlueter J."/>
            <person name="Ma J."/>
            <person name="Mitros T."/>
            <person name="Nelson W."/>
            <person name="Hyten D."/>
            <person name="Song Q."/>
            <person name="Thelen J."/>
            <person name="Cheng J."/>
            <person name="Xu D."/>
            <person name="Hellsten U."/>
            <person name="May G."/>
            <person name="Yu Y."/>
            <person name="Sakurai T."/>
            <person name="Umezawa T."/>
            <person name="Bhattacharyya M."/>
            <person name="Sandhu D."/>
            <person name="Valliyodan B."/>
            <person name="Lindquist E."/>
            <person name="Peto M."/>
            <person name="Grant D."/>
            <person name="Shu S."/>
            <person name="Goodstein D."/>
            <person name="Barry K."/>
            <person name="Futrell-Griggs M."/>
            <person name="Abernathy B."/>
            <person name="Du J."/>
            <person name="Tian Z."/>
            <person name="Zhu L."/>
            <person name="Gill N."/>
            <person name="Joshi T."/>
            <person name="Libault M."/>
            <person name="Sethuraman A."/>
            <person name="Zhang X."/>
            <person name="Shinozaki K."/>
            <person name="Nguyen H."/>
            <person name="Wing R."/>
            <person name="Cregan P."/>
            <person name="Specht J."/>
            <person name="Grimwood J."/>
            <person name="Rokhsar D."/>
            <person name="Stacey G."/>
            <person name="Shoemaker R."/>
            <person name="Jackson S."/>
        </authorList>
    </citation>
    <scope>NUCLEOTIDE SEQUENCE</scope>
    <source>
        <tissue evidence="3">Callus</tissue>
    </source>
</reference>
<reference evidence="4" key="2">
    <citation type="submission" date="2018-02" db="UniProtKB">
        <authorList>
            <consortium name="EnsemblPlants"/>
        </authorList>
    </citation>
    <scope>IDENTIFICATION</scope>
    <source>
        <strain evidence="4">Williams 82</strain>
    </source>
</reference>
<keyword evidence="2" id="KW-0472">Membrane</keyword>
<keyword evidence="2" id="KW-0812">Transmembrane</keyword>
<accession>A0A0R0L5L3</accession>
<dbReference type="GO" id="GO:0005634">
    <property type="term" value="C:nucleus"/>
    <property type="evidence" value="ECO:0000318"/>
    <property type="project" value="GO_Central"/>
</dbReference>
<dbReference type="Proteomes" id="UP000008827">
    <property type="component" value="Chromosome 1"/>
</dbReference>
<evidence type="ECO:0000313" key="3">
    <source>
        <dbReference type="EMBL" id="KRH74506.1"/>
    </source>
</evidence>
<keyword evidence="5" id="KW-1185">Reference proteome</keyword>
<protein>
    <recommendedName>
        <fullName evidence="6">Transmembrane protein</fullName>
    </recommendedName>
</protein>
<evidence type="ECO:0000256" key="2">
    <source>
        <dbReference type="SAM" id="Phobius"/>
    </source>
</evidence>
<sequence>MTSIRSFQSAISKPLLWKLTGFGSSIVGFSCYALSPSFLCLVKEWSPKKIVAYSVVSSLLSISMLFVKKWSLGRHGKSLLLKGHVVFVVLALTNLWSFWEDRCQQGKVENRFRKIMNLASIGAFALMALSLSRQLQIGFDAGVSNFLVGCFLVTLMKMNLKLAPLAALFCYLLVNNRSISDSLLKLRARAATQYEGEPSLQDIESGDSNGAVISHRSREILDRNLKFLWNEIRSEVWKFFLRMFKDDKDGERLPDLQGHETNSDVSERDTNEVDIQETSNVLACGTDELSSQDPDQTNSGVLEHEKDVVPLQHGEAERFSSSENDIQNTEKSIKKML</sequence>
<evidence type="ECO:0000313" key="4">
    <source>
        <dbReference type="EnsemblPlants" id="KRH74506"/>
    </source>
</evidence>
<feature type="compositionally biased region" description="Polar residues" evidence="1">
    <location>
        <begin position="288"/>
        <end position="300"/>
    </location>
</feature>
<reference evidence="3 4" key="1">
    <citation type="journal article" date="2010" name="Nature">
        <title>Genome sequence of the palaeopolyploid soybean.</title>
        <authorList>
            <person name="Schmutz J."/>
            <person name="Cannon S.B."/>
            <person name="Schlueter J."/>
            <person name="Ma J."/>
            <person name="Mitros T."/>
            <person name="Nelson W."/>
            <person name="Hyten D.L."/>
            <person name="Song Q."/>
            <person name="Thelen J.J."/>
            <person name="Cheng J."/>
            <person name="Xu D."/>
            <person name="Hellsten U."/>
            <person name="May G.D."/>
            <person name="Yu Y."/>
            <person name="Sakurai T."/>
            <person name="Umezawa T."/>
            <person name="Bhattacharyya M.K."/>
            <person name="Sandhu D."/>
            <person name="Valliyodan B."/>
            <person name="Lindquist E."/>
            <person name="Peto M."/>
            <person name="Grant D."/>
            <person name="Shu S."/>
            <person name="Goodstein D."/>
            <person name="Barry K."/>
            <person name="Futrell-Griggs M."/>
            <person name="Abernathy B."/>
            <person name="Du J."/>
            <person name="Tian Z."/>
            <person name="Zhu L."/>
            <person name="Gill N."/>
            <person name="Joshi T."/>
            <person name="Libault M."/>
            <person name="Sethuraman A."/>
            <person name="Zhang X.-C."/>
            <person name="Shinozaki K."/>
            <person name="Nguyen H.T."/>
            <person name="Wing R.A."/>
            <person name="Cregan P."/>
            <person name="Specht J."/>
            <person name="Grimwood J."/>
            <person name="Rokhsar D."/>
            <person name="Stacey G."/>
            <person name="Shoemaker R.C."/>
            <person name="Jackson S.A."/>
        </authorList>
    </citation>
    <scope>NUCLEOTIDE SEQUENCE [LARGE SCALE GENOMIC DNA]</scope>
    <source>
        <strain evidence="4">cv. Williams 82</strain>
        <tissue evidence="3">Callus</tissue>
    </source>
</reference>
<feature type="transmembrane region" description="Helical" evidence="2">
    <location>
        <begin position="50"/>
        <end position="67"/>
    </location>
</feature>
<feature type="region of interest" description="Disordered" evidence="1">
    <location>
        <begin position="251"/>
        <end position="272"/>
    </location>
</feature>
<evidence type="ECO:0000313" key="5">
    <source>
        <dbReference type="Proteomes" id="UP000008827"/>
    </source>
</evidence>
<feature type="compositionally biased region" description="Polar residues" evidence="1">
    <location>
        <begin position="321"/>
        <end position="330"/>
    </location>
</feature>
<dbReference type="GO" id="GO:0003700">
    <property type="term" value="F:DNA-binding transcription factor activity"/>
    <property type="evidence" value="ECO:0000318"/>
    <property type="project" value="GO_Central"/>
</dbReference>
<gene>
    <name evidence="4" type="primary">LOC102668432</name>
    <name evidence="3" type="ORF">GLYMA_01G024300</name>
</gene>
<dbReference type="EnsemblPlants" id="KRH74506">
    <property type="protein sequence ID" value="KRH74506"/>
    <property type="gene ID" value="GLYMA_01G024300"/>
</dbReference>
<dbReference type="Gramene" id="KRH74506">
    <property type="protein sequence ID" value="KRH74506"/>
    <property type="gene ID" value="GLYMA_01G024300"/>
</dbReference>
<keyword evidence="2" id="KW-1133">Transmembrane helix</keyword>
<dbReference type="EMBL" id="CM000834">
    <property type="protein sequence ID" value="KRH74506.1"/>
    <property type="molecule type" value="Genomic_DNA"/>
</dbReference>
<feature type="compositionally biased region" description="Basic and acidic residues" evidence="1">
    <location>
        <begin position="251"/>
        <end position="271"/>
    </location>
</feature>
<proteinExistence type="predicted"/>
<feature type="transmembrane region" description="Helical" evidence="2">
    <location>
        <begin position="111"/>
        <end position="130"/>
    </location>
</feature>
<dbReference type="GO" id="GO:0006355">
    <property type="term" value="P:regulation of DNA-templated transcription"/>
    <property type="evidence" value="ECO:0000318"/>
    <property type="project" value="GO_Central"/>
</dbReference>
<dbReference type="AlphaFoldDB" id="A0A0R0L5L3"/>
<name>A0A0R0L5L3_SOYBN</name>
<dbReference type="GO" id="GO:0000976">
    <property type="term" value="F:transcription cis-regulatory region binding"/>
    <property type="evidence" value="ECO:0000318"/>
    <property type="project" value="GO_Central"/>
</dbReference>
<feature type="transmembrane region" description="Helical" evidence="2">
    <location>
        <begin position="162"/>
        <end position="179"/>
    </location>
</feature>
<feature type="transmembrane region" description="Helical" evidence="2">
    <location>
        <begin position="15"/>
        <end position="35"/>
    </location>
</feature>
<feature type="transmembrane region" description="Helical" evidence="2">
    <location>
        <begin position="79"/>
        <end position="99"/>
    </location>
</feature>
<evidence type="ECO:0000256" key="1">
    <source>
        <dbReference type="SAM" id="MobiDB-lite"/>
    </source>
</evidence>
<feature type="compositionally biased region" description="Basic and acidic residues" evidence="1">
    <location>
        <begin position="302"/>
        <end position="320"/>
    </location>
</feature>
<dbReference type="PROSITE" id="PS51257">
    <property type="entry name" value="PROKAR_LIPOPROTEIN"/>
    <property type="match status" value="1"/>
</dbReference>
<organism evidence="3">
    <name type="scientific">Glycine max</name>
    <name type="common">Soybean</name>
    <name type="synonym">Glycine hispida</name>
    <dbReference type="NCBI Taxonomy" id="3847"/>
    <lineage>
        <taxon>Eukaryota</taxon>
        <taxon>Viridiplantae</taxon>
        <taxon>Streptophyta</taxon>
        <taxon>Embryophyta</taxon>
        <taxon>Tracheophyta</taxon>
        <taxon>Spermatophyta</taxon>
        <taxon>Magnoliopsida</taxon>
        <taxon>eudicotyledons</taxon>
        <taxon>Gunneridae</taxon>
        <taxon>Pentapetalae</taxon>
        <taxon>rosids</taxon>
        <taxon>fabids</taxon>
        <taxon>Fabales</taxon>
        <taxon>Fabaceae</taxon>
        <taxon>Papilionoideae</taxon>
        <taxon>50 kb inversion clade</taxon>
        <taxon>NPAAA clade</taxon>
        <taxon>indigoferoid/millettioid clade</taxon>
        <taxon>Phaseoleae</taxon>
        <taxon>Glycine</taxon>
        <taxon>Glycine subgen. Soja</taxon>
    </lineage>
</organism>